<accession>A0A820EVM4</accession>
<dbReference type="GO" id="GO:0005524">
    <property type="term" value="F:ATP binding"/>
    <property type="evidence" value="ECO:0007669"/>
    <property type="project" value="UniProtKB-UniRule"/>
</dbReference>
<feature type="non-terminal residue" evidence="3">
    <location>
        <position position="1"/>
    </location>
</feature>
<dbReference type="Gene3D" id="3.30.200.20">
    <property type="entry name" value="Phosphorylase Kinase, domain 1"/>
    <property type="match status" value="1"/>
</dbReference>
<protein>
    <submittedName>
        <fullName evidence="3">Uncharacterized protein</fullName>
    </submittedName>
</protein>
<proteinExistence type="predicted"/>
<keyword evidence="2" id="KW-1133">Transmembrane helix</keyword>
<dbReference type="Proteomes" id="UP000663823">
    <property type="component" value="Unassembled WGS sequence"/>
</dbReference>
<dbReference type="SUPFAM" id="SSF56112">
    <property type="entry name" value="Protein kinase-like (PK-like)"/>
    <property type="match status" value="1"/>
</dbReference>
<keyword evidence="1" id="KW-0547">Nucleotide-binding</keyword>
<dbReference type="EMBL" id="CAJOAX010032692">
    <property type="protein sequence ID" value="CAF4252101.1"/>
    <property type="molecule type" value="Genomic_DNA"/>
</dbReference>
<evidence type="ECO:0000313" key="3">
    <source>
        <dbReference type="EMBL" id="CAF4252101.1"/>
    </source>
</evidence>
<dbReference type="InterPro" id="IPR011009">
    <property type="entry name" value="Kinase-like_dom_sf"/>
</dbReference>
<reference evidence="3" key="1">
    <citation type="submission" date="2021-02" db="EMBL/GenBank/DDBJ databases">
        <authorList>
            <person name="Nowell W R."/>
        </authorList>
    </citation>
    <scope>NUCLEOTIDE SEQUENCE</scope>
</reference>
<evidence type="ECO:0000256" key="1">
    <source>
        <dbReference type="PROSITE-ProRule" id="PRU10141"/>
    </source>
</evidence>
<comment type="caution">
    <text evidence="3">The sequence shown here is derived from an EMBL/GenBank/DDBJ whole genome shotgun (WGS) entry which is preliminary data.</text>
</comment>
<gene>
    <name evidence="3" type="ORF">OTI717_LOCUS40461</name>
</gene>
<dbReference type="PROSITE" id="PS00107">
    <property type="entry name" value="PROTEIN_KINASE_ATP"/>
    <property type="match status" value="1"/>
</dbReference>
<feature type="binding site" evidence="1">
    <location>
        <position position="158"/>
    </location>
    <ligand>
        <name>ATP</name>
        <dbReference type="ChEBI" id="CHEBI:30616"/>
    </ligand>
</feature>
<organism evidence="3 4">
    <name type="scientific">Rotaria sordida</name>
    <dbReference type="NCBI Taxonomy" id="392033"/>
    <lineage>
        <taxon>Eukaryota</taxon>
        <taxon>Metazoa</taxon>
        <taxon>Spiralia</taxon>
        <taxon>Gnathifera</taxon>
        <taxon>Rotifera</taxon>
        <taxon>Eurotatoria</taxon>
        <taxon>Bdelloidea</taxon>
        <taxon>Philodinida</taxon>
        <taxon>Philodinidae</taxon>
        <taxon>Rotaria</taxon>
    </lineage>
</organism>
<keyword evidence="2" id="KW-0812">Transmembrane</keyword>
<dbReference type="InterPro" id="IPR017441">
    <property type="entry name" value="Protein_kinase_ATP_BS"/>
</dbReference>
<name>A0A820EVM4_9BILA</name>
<evidence type="ECO:0000256" key="2">
    <source>
        <dbReference type="SAM" id="Phobius"/>
    </source>
</evidence>
<dbReference type="AlphaFoldDB" id="A0A820EVM4"/>
<feature type="transmembrane region" description="Helical" evidence="2">
    <location>
        <begin position="26"/>
        <end position="47"/>
    </location>
</feature>
<sequence>SERPLLLQNISTSKRHYISSRLSDELIILIDCIIGISLFACIFFLIYHFRNEKSLQQTLLATRILTTRGVSNLKNNQLYRSDIDPKIKKLLIEDNCHHFQTEGTISTIISSYYDDQCEFSRENLAVGHLIGKGAFGFVYQGVAMGFNSKEKVTTVAIKTV</sequence>
<evidence type="ECO:0000313" key="4">
    <source>
        <dbReference type="Proteomes" id="UP000663823"/>
    </source>
</evidence>
<keyword evidence="2" id="KW-0472">Membrane</keyword>
<keyword evidence="1" id="KW-0067">ATP-binding</keyword>